<dbReference type="SUPFAM" id="SSF47676">
    <property type="entry name" value="Conserved domain common to transcription factors TFIIS, elongin A, CRSP70"/>
    <property type="match status" value="1"/>
</dbReference>
<dbReference type="PROSITE" id="PS51319">
    <property type="entry name" value="TFIIS_N"/>
    <property type="match status" value="1"/>
</dbReference>
<evidence type="ECO:0000259" key="2">
    <source>
        <dbReference type="PROSITE" id="PS51319"/>
    </source>
</evidence>
<sequence>NIMMLDDFFTLTEMNNGLTIPSRVKDLVDSMVKQSNSMVSNIGDATRLWSAVASAIAATDNQDCLSLFVHLDGLCFIGKWLKDALKFEASATDTRLEDSIIHLLQALGKLSVHYEKLVSSEVGMVVKGLLVHNNFKVQEKAQMLFETWEKREESVETSLSNVAGAASTSEKNQKI</sequence>
<name>S8DR10_9LAMI</name>
<evidence type="ECO:0000313" key="3">
    <source>
        <dbReference type="EMBL" id="EPS65518.1"/>
    </source>
</evidence>
<evidence type="ECO:0000256" key="1">
    <source>
        <dbReference type="PROSITE-ProRule" id="PRU00649"/>
    </source>
</evidence>
<dbReference type="Pfam" id="PF08711">
    <property type="entry name" value="Med26"/>
    <property type="match status" value="1"/>
</dbReference>
<dbReference type="Proteomes" id="UP000015453">
    <property type="component" value="Unassembled WGS sequence"/>
</dbReference>
<feature type="domain" description="TFIIS N-terminal" evidence="2">
    <location>
        <begin position="79"/>
        <end position="155"/>
    </location>
</feature>
<organism evidence="3 4">
    <name type="scientific">Genlisea aurea</name>
    <dbReference type="NCBI Taxonomy" id="192259"/>
    <lineage>
        <taxon>Eukaryota</taxon>
        <taxon>Viridiplantae</taxon>
        <taxon>Streptophyta</taxon>
        <taxon>Embryophyta</taxon>
        <taxon>Tracheophyta</taxon>
        <taxon>Spermatophyta</taxon>
        <taxon>Magnoliopsida</taxon>
        <taxon>eudicotyledons</taxon>
        <taxon>Gunneridae</taxon>
        <taxon>Pentapetalae</taxon>
        <taxon>asterids</taxon>
        <taxon>lamiids</taxon>
        <taxon>Lamiales</taxon>
        <taxon>Lentibulariaceae</taxon>
        <taxon>Genlisea</taxon>
    </lineage>
</organism>
<dbReference type="AlphaFoldDB" id="S8DR10"/>
<reference evidence="3 4" key="1">
    <citation type="journal article" date="2013" name="BMC Genomics">
        <title>The miniature genome of a carnivorous plant Genlisea aurea contains a low number of genes and short non-coding sequences.</title>
        <authorList>
            <person name="Leushkin E.V."/>
            <person name="Sutormin R.A."/>
            <person name="Nabieva E.R."/>
            <person name="Penin A.A."/>
            <person name="Kondrashov A.S."/>
            <person name="Logacheva M.D."/>
        </authorList>
    </citation>
    <scope>NUCLEOTIDE SEQUENCE [LARGE SCALE GENOMIC DNA]</scope>
</reference>
<dbReference type="InterPro" id="IPR017923">
    <property type="entry name" value="TFIIS_N"/>
</dbReference>
<dbReference type="InterPro" id="IPR035441">
    <property type="entry name" value="TFIIS/LEDGF_dom_sf"/>
</dbReference>
<dbReference type="OrthoDB" id="1595674at2759"/>
<dbReference type="EMBL" id="AUSU01004180">
    <property type="protein sequence ID" value="EPS65518.1"/>
    <property type="molecule type" value="Genomic_DNA"/>
</dbReference>
<keyword evidence="1" id="KW-0539">Nucleus</keyword>
<gene>
    <name evidence="3" type="ORF">M569_09256</name>
</gene>
<dbReference type="GO" id="GO:0005634">
    <property type="term" value="C:nucleus"/>
    <property type="evidence" value="ECO:0007669"/>
    <property type="project" value="UniProtKB-SubCell"/>
</dbReference>
<comment type="caution">
    <text evidence="3">The sequence shown here is derived from an EMBL/GenBank/DDBJ whole genome shotgun (WGS) entry which is preliminary data.</text>
</comment>
<dbReference type="PANTHER" id="PTHR47292">
    <property type="entry name" value="TRANSCRIPTION ELONGATION FACTOR (TFIIS) FAMILY PROTEIN-RELATED"/>
    <property type="match status" value="1"/>
</dbReference>
<accession>S8DR10</accession>
<evidence type="ECO:0000313" key="4">
    <source>
        <dbReference type="Proteomes" id="UP000015453"/>
    </source>
</evidence>
<protein>
    <recommendedName>
        <fullName evidence="2">TFIIS N-terminal domain-containing protein</fullName>
    </recommendedName>
</protein>
<feature type="non-terminal residue" evidence="3">
    <location>
        <position position="175"/>
    </location>
</feature>
<comment type="subcellular location">
    <subcellularLocation>
        <location evidence="1">Nucleus</location>
    </subcellularLocation>
</comment>
<dbReference type="PANTHER" id="PTHR47292:SF1">
    <property type="entry name" value="TRANSCRIPTION ELONGATION FACTOR (TFIIS) FAMILY PROTEIN"/>
    <property type="match status" value="1"/>
</dbReference>
<keyword evidence="4" id="KW-1185">Reference proteome</keyword>
<dbReference type="Gene3D" id="1.20.930.10">
    <property type="entry name" value="Conserved domain common to transcription factors TFIIS, elongin A, CRSP70"/>
    <property type="match status" value="1"/>
</dbReference>
<feature type="non-terminal residue" evidence="3">
    <location>
        <position position="1"/>
    </location>
</feature>
<proteinExistence type="predicted"/>